<dbReference type="EMBL" id="JAKRRY010000004">
    <property type="protein sequence ID" value="MCW8345442.1"/>
    <property type="molecule type" value="Genomic_DNA"/>
</dbReference>
<name>A0A9X3HW59_9VIBR</name>
<comment type="caution">
    <text evidence="1">The sequence shown here is derived from an EMBL/GenBank/DDBJ whole genome shotgun (WGS) entry which is preliminary data.</text>
</comment>
<organism evidence="1 2">
    <name type="scientific">Vibrio qingdaonensis</name>
    <dbReference type="NCBI Taxonomy" id="2829491"/>
    <lineage>
        <taxon>Bacteria</taxon>
        <taxon>Pseudomonadati</taxon>
        <taxon>Pseudomonadota</taxon>
        <taxon>Gammaproteobacteria</taxon>
        <taxon>Vibrionales</taxon>
        <taxon>Vibrionaceae</taxon>
        <taxon>Vibrio</taxon>
    </lineage>
</organism>
<evidence type="ECO:0000313" key="2">
    <source>
        <dbReference type="Proteomes" id="UP001155587"/>
    </source>
</evidence>
<accession>A0A9X3HW59</accession>
<protein>
    <submittedName>
        <fullName evidence="1">Uncharacterized protein</fullName>
    </submittedName>
</protein>
<proteinExistence type="predicted"/>
<evidence type="ECO:0000313" key="1">
    <source>
        <dbReference type="EMBL" id="MCW8345442.1"/>
    </source>
</evidence>
<gene>
    <name evidence="1" type="ORF">MD535_05275</name>
</gene>
<dbReference type="AlphaFoldDB" id="A0A9X3HW59"/>
<dbReference type="Proteomes" id="UP001155587">
    <property type="component" value="Unassembled WGS sequence"/>
</dbReference>
<dbReference type="RefSeq" id="WP_265673882.1">
    <property type="nucleotide sequence ID" value="NZ_JAKRRY010000004.1"/>
</dbReference>
<sequence>MKTIRILIGLVASLALGPVVASSIESNIWTLGNVIFDDGGKAKGSFVFSSESGQCEAVNVTVSGPLFNGADFTFASYKDRISCNANYLDACEGECPSGSRYFRLTFENALSDNVIETNVATGSVESGTYYGKGAFANAKGGKNGLVQIMPNNIDYGMYFDADIRDAEFCQLSVDNGRLSFGDGVTNPAMTCPDLFSWYLFTKVIDDEFWVKWADETQNWPENPLPLCSSENSADCCNPNQVVNQDSAYLKNCPYFPGEEQQALIEKAKHATNAKSANSSNVQSFVENFESLIKVGNPVIKERQDQIATYLANECTSAEIDTILPNDPESIGRVLRQTNAEVTIRNQEFHEYLYRNNLYNSDGVLAVYSRNDANQVNNAPYHLGNQSAVNSASSKLATVDLPPQSIMIKSNWLSEKLIGAMRAKYPEQMVDFAASDQYIRQIHKTPVTLKNGKNCHITDNHLLMAFHVSSKDIPRWVWTTFEHKNNPGRCDFTGCNDSFGYRATRPVTGESTNYISPWQKSDNLAQSSVVFARDLQYPEGKPTEQLTVLLSHFGIATQSKPQAVSVLPSKSNFAWKNYRLKGSQVNFTDNQGRPTHLGNSITEAGFMSNSSCIGCHARAGVALIEATKTGERDKANFFHLGVFEPTFSEFGYQQSHDGIPNQKWYYQDNGNQSLEVLQTDFVWGFLNAQPLCMDDCG</sequence>
<keyword evidence="2" id="KW-1185">Reference proteome</keyword>
<reference evidence="1" key="1">
    <citation type="submission" date="2022-02" db="EMBL/GenBank/DDBJ databases">
        <title>Vibrio sp. nov, a new bacterium isolated from seawater.</title>
        <authorList>
            <person name="Yuan Y."/>
        </authorList>
    </citation>
    <scope>NUCLEOTIDE SEQUENCE</scope>
    <source>
        <strain evidence="1">ZSDZ65</strain>
    </source>
</reference>